<feature type="transmembrane region" description="Helical" evidence="3">
    <location>
        <begin position="202"/>
        <end position="223"/>
    </location>
</feature>
<keyword evidence="6" id="KW-1185">Reference proteome</keyword>
<feature type="transmembrane region" description="Helical" evidence="3">
    <location>
        <begin position="102"/>
        <end position="123"/>
    </location>
</feature>
<feature type="transmembrane region" description="Helical" evidence="3">
    <location>
        <begin position="160"/>
        <end position="182"/>
    </location>
</feature>
<dbReference type="GO" id="GO:0052621">
    <property type="term" value="F:diguanylate cyclase activity"/>
    <property type="evidence" value="ECO:0007669"/>
    <property type="project" value="UniProtKB-EC"/>
</dbReference>
<dbReference type="Gene3D" id="3.30.70.270">
    <property type="match status" value="1"/>
</dbReference>
<evidence type="ECO:0000256" key="3">
    <source>
        <dbReference type="SAM" id="Phobius"/>
    </source>
</evidence>
<keyword evidence="3" id="KW-0812">Transmembrane</keyword>
<dbReference type="InterPro" id="IPR000160">
    <property type="entry name" value="GGDEF_dom"/>
</dbReference>
<dbReference type="AlphaFoldDB" id="A0A178XG71"/>
<feature type="transmembrane region" description="Helical" evidence="3">
    <location>
        <begin position="50"/>
        <end position="70"/>
    </location>
</feature>
<dbReference type="SUPFAM" id="SSF55073">
    <property type="entry name" value="Nucleotide cyclase"/>
    <property type="match status" value="1"/>
</dbReference>
<dbReference type="InterPro" id="IPR029787">
    <property type="entry name" value="Nucleotide_cyclase"/>
</dbReference>
<dbReference type="PROSITE" id="PS50887">
    <property type="entry name" value="GGDEF"/>
    <property type="match status" value="1"/>
</dbReference>
<dbReference type="Pfam" id="PF00990">
    <property type="entry name" value="GGDEF"/>
    <property type="match status" value="1"/>
</dbReference>
<keyword evidence="3" id="KW-1133">Transmembrane helix</keyword>
<feature type="transmembrane region" description="Helical" evidence="3">
    <location>
        <begin position="129"/>
        <end position="148"/>
    </location>
</feature>
<comment type="catalytic activity">
    <reaction evidence="2">
        <text>2 GTP = 3',3'-c-di-GMP + 2 diphosphate</text>
        <dbReference type="Rhea" id="RHEA:24898"/>
        <dbReference type="ChEBI" id="CHEBI:33019"/>
        <dbReference type="ChEBI" id="CHEBI:37565"/>
        <dbReference type="ChEBI" id="CHEBI:58805"/>
        <dbReference type="EC" id="2.7.7.65"/>
    </reaction>
</comment>
<dbReference type="Proteomes" id="UP000078507">
    <property type="component" value="Unassembled WGS sequence"/>
</dbReference>
<sequence>MAATQAALYFSTTGRFEMSFLAFISVIALLAMLPVLWSLQRTAVAGAREFATGCLLCIAATGAMTAAAALQMPLAIVLGHAALTVAFVFILLGYGRLLDLSLPVGVFVALAFAGGVTGFAITLGGHDSLPARMIVIGGLAAMLILAAGPPAADRWPKAKPVMQVAILAAAAVACAASVHVFGRPPHPSAGVAEAPASIAFELSLAALSALLLPVLFFAVIVTVQNRVIAGLRVAIARDGLTGALSRGALIEEGERIFAECLTHGRPLAFLLLDLDYFKQINDRYGHACGDMALAHFADVVSTFLGERGILGRIGGEEFGVILPGHTEEQATALAEDICRTVRETPAGRAQRRIRLTVSIGIAAAVPDDTITDVMIRADLALYDSKADGRDRCSIARRHQIDASSLALAAAAAQLRAADPLREQHLAQTA</sequence>
<gene>
    <name evidence="5" type="ORF">ATB98_23230</name>
</gene>
<dbReference type="PANTHER" id="PTHR45138:SF9">
    <property type="entry name" value="DIGUANYLATE CYCLASE DGCM-RELATED"/>
    <property type="match status" value="1"/>
</dbReference>
<name>A0A178XG71_SINSA</name>
<feature type="transmembrane region" description="Helical" evidence="3">
    <location>
        <begin position="76"/>
        <end position="95"/>
    </location>
</feature>
<feature type="domain" description="GGDEF" evidence="4">
    <location>
        <begin position="265"/>
        <end position="397"/>
    </location>
</feature>
<dbReference type="FunFam" id="3.30.70.270:FF:000001">
    <property type="entry name" value="Diguanylate cyclase domain protein"/>
    <property type="match status" value="1"/>
</dbReference>
<feature type="transmembrane region" description="Helical" evidence="3">
    <location>
        <begin position="20"/>
        <end position="38"/>
    </location>
</feature>
<organism evidence="5 6">
    <name type="scientific">Sinorhizobium saheli</name>
    <dbReference type="NCBI Taxonomy" id="36856"/>
    <lineage>
        <taxon>Bacteria</taxon>
        <taxon>Pseudomonadati</taxon>
        <taxon>Pseudomonadota</taxon>
        <taxon>Alphaproteobacteria</taxon>
        <taxon>Hyphomicrobiales</taxon>
        <taxon>Rhizobiaceae</taxon>
        <taxon>Sinorhizobium/Ensifer group</taxon>
        <taxon>Sinorhizobium</taxon>
    </lineage>
</organism>
<keyword evidence="3" id="KW-0472">Membrane</keyword>
<dbReference type="CDD" id="cd01949">
    <property type="entry name" value="GGDEF"/>
    <property type="match status" value="1"/>
</dbReference>
<protein>
    <recommendedName>
        <fullName evidence="1">diguanylate cyclase</fullName>
        <ecNumber evidence="1">2.7.7.65</ecNumber>
    </recommendedName>
</protein>
<comment type="caution">
    <text evidence="5">The sequence shown here is derived from an EMBL/GenBank/DDBJ whole genome shotgun (WGS) entry which is preliminary data.</text>
</comment>
<evidence type="ECO:0000313" key="6">
    <source>
        <dbReference type="Proteomes" id="UP000078507"/>
    </source>
</evidence>
<dbReference type="EMBL" id="LNQB01000102">
    <property type="protein sequence ID" value="OAP34234.1"/>
    <property type="molecule type" value="Genomic_DNA"/>
</dbReference>
<evidence type="ECO:0000313" key="5">
    <source>
        <dbReference type="EMBL" id="OAP34234.1"/>
    </source>
</evidence>
<proteinExistence type="predicted"/>
<reference evidence="5 6" key="1">
    <citation type="submission" date="2015-11" db="EMBL/GenBank/DDBJ databases">
        <title>Ensifer anhuiense sp. nov., an effective nitrogen fixation bacterium with Glycine soja.</title>
        <authorList>
            <person name="Yan H."/>
            <person name="Chen W."/>
        </authorList>
    </citation>
    <scope>NUCLEOTIDE SEQUENCE [LARGE SCALE GENOMIC DNA]</scope>
    <source>
        <strain evidence="5 6">LMG 7837</strain>
    </source>
</reference>
<dbReference type="SMART" id="SM00267">
    <property type="entry name" value="GGDEF"/>
    <property type="match status" value="1"/>
</dbReference>
<dbReference type="STRING" id="36856.ATB98_23230"/>
<dbReference type="InterPro" id="IPR050469">
    <property type="entry name" value="Diguanylate_Cyclase"/>
</dbReference>
<dbReference type="EC" id="2.7.7.65" evidence="1"/>
<evidence type="ECO:0000256" key="2">
    <source>
        <dbReference type="ARBA" id="ARBA00034247"/>
    </source>
</evidence>
<dbReference type="NCBIfam" id="TIGR00254">
    <property type="entry name" value="GGDEF"/>
    <property type="match status" value="1"/>
</dbReference>
<evidence type="ECO:0000259" key="4">
    <source>
        <dbReference type="PROSITE" id="PS50887"/>
    </source>
</evidence>
<dbReference type="PANTHER" id="PTHR45138">
    <property type="entry name" value="REGULATORY COMPONENTS OF SENSORY TRANSDUCTION SYSTEM"/>
    <property type="match status" value="1"/>
</dbReference>
<dbReference type="InterPro" id="IPR043128">
    <property type="entry name" value="Rev_trsase/Diguanyl_cyclase"/>
</dbReference>
<evidence type="ECO:0000256" key="1">
    <source>
        <dbReference type="ARBA" id="ARBA00012528"/>
    </source>
</evidence>
<dbReference type="OrthoDB" id="9812260at2"/>
<accession>A0A178XG71</accession>